<evidence type="ECO:0000313" key="2">
    <source>
        <dbReference type="EMBL" id="MBA9025180.1"/>
    </source>
</evidence>
<proteinExistence type="predicted"/>
<keyword evidence="1" id="KW-1133">Transmembrane helix</keyword>
<sequence>MVNGGVIYDIQVLYYENVIVLLITFESIFLTDGKDNNKEGKKKNRRTDV</sequence>
<dbReference type="EMBL" id="JACJHX010000001">
    <property type="protein sequence ID" value="MBA9025180.1"/>
    <property type="molecule type" value="Genomic_DNA"/>
</dbReference>
<comment type="caution">
    <text evidence="2">The sequence shown here is derived from an EMBL/GenBank/DDBJ whole genome shotgun (WGS) entry which is preliminary data.</text>
</comment>
<dbReference type="Proteomes" id="UP000626697">
    <property type="component" value="Unassembled WGS sequence"/>
</dbReference>
<evidence type="ECO:0000313" key="3">
    <source>
        <dbReference type="Proteomes" id="UP000626697"/>
    </source>
</evidence>
<keyword evidence="1" id="KW-0472">Membrane</keyword>
<reference evidence="2 3" key="1">
    <citation type="submission" date="2020-08" db="EMBL/GenBank/DDBJ databases">
        <title>Genomic Encyclopedia of Type Strains, Phase IV (KMG-IV): sequencing the most valuable type-strain genomes for metagenomic binning, comparative biology and taxonomic classification.</title>
        <authorList>
            <person name="Goeker M."/>
        </authorList>
    </citation>
    <scope>NUCLEOTIDE SEQUENCE [LARGE SCALE GENOMIC DNA]</scope>
    <source>
        <strain evidence="2 3">DSM 105481</strain>
    </source>
</reference>
<organism evidence="2 3">
    <name type="scientific">Peribacillus huizhouensis</name>
    <dbReference type="NCBI Taxonomy" id="1501239"/>
    <lineage>
        <taxon>Bacteria</taxon>
        <taxon>Bacillati</taxon>
        <taxon>Bacillota</taxon>
        <taxon>Bacilli</taxon>
        <taxon>Bacillales</taxon>
        <taxon>Bacillaceae</taxon>
        <taxon>Peribacillus</taxon>
    </lineage>
</organism>
<gene>
    <name evidence="2" type="ORF">HNP81_000462</name>
</gene>
<keyword evidence="3" id="KW-1185">Reference proteome</keyword>
<accession>A0ABR6CJI5</accession>
<evidence type="ECO:0000256" key="1">
    <source>
        <dbReference type="SAM" id="Phobius"/>
    </source>
</evidence>
<keyword evidence="1" id="KW-0812">Transmembrane</keyword>
<feature type="transmembrane region" description="Helical" evidence="1">
    <location>
        <begin position="12"/>
        <end position="31"/>
    </location>
</feature>
<protein>
    <submittedName>
        <fullName evidence="2">Uncharacterized protein</fullName>
    </submittedName>
</protein>
<name>A0ABR6CJI5_9BACI</name>